<evidence type="ECO:0000313" key="3">
    <source>
        <dbReference type="Proteomes" id="UP001497516"/>
    </source>
</evidence>
<evidence type="ECO:0008006" key="4">
    <source>
        <dbReference type="Google" id="ProtNLM"/>
    </source>
</evidence>
<gene>
    <name evidence="2" type="ORF">LTRI10_LOCUS43340</name>
</gene>
<protein>
    <recommendedName>
        <fullName evidence="4">SMP domain-containing protein</fullName>
    </recommendedName>
</protein>
<reference evidence="2 3" key="1">
    <citation type="submission" date="2024-04" db="EMBL/GenBank/DDBJ databases">
        <authorList>
            <person name="Fracassetti M."/>
        </authorList>
    </citation>
    <scope>NUCLEOTIDE SEQUENCE [LARGE SCALE GENOMIC DNA]</scope>
</reference>
<dbReference type="EMBL" id="OZ034820">
    <property type="protein sequence ID" value="CAL1403402.1"/>
    <property type="molecule type" value="Genomic_DNA"/>
</dbReference>
<feature type="compositionally biased region" description="Polar residues" evidence="1">
    <location>
        <begin position="19"/>
        <end position="30"/>
    </location>
</feature>
<dbReference type="Proteomes" id="UP001497516">
    <property type="component" value="Chromosome 7"/>
</dbReference>
<evidence type="ECO:0000256" key="1">
    <source>
        <dbReference type="SAM" id="MobiDB-lite"/>
    </source>
</evidence>
<dbReference type="AlphaFoldDB" id="A0AAV2FZM4"/>
<sequence length="127" mass="12510">MLENLTQAVASLPAKGTGAENTARPTSVSGESGALAPGENGRSGLGSFSAKTAASQRGEAAEVKGVKAAEVEGVKAADVESGNTDRAGHDACGRGSGSGLLPTPSAQEIATIRGKAKMLGYDDLGPQ</sequence>
<evidence type="ECO:0000313" key="2">
    <source>
        <dbReference type="EMBL" id="CAL1403402.1"/>
    </source>
</evidence>
<feature type="compositionally biased region" description="Basic and acidic residues" evidence="1">
    <location>
        <begin position="59"/>
        <end position="78"/>
    </location>
</feature>
<feature type="region of interest" description="Disordered" evidence="1">
    <location>
        <begin position="1"/>
        <end position="105"/>
    </location>
</feature>
<accession>A0AAV2FZM4</accession>
<keyword evidence="3" id="KW-1185">Reference proteome</keyword>
<name>A0AAV2FZM4_9ROSI</name>
<organism evidence="2 3">
    <name type="scientific">Linum trigynum</name>
    <dbReference type="NCBI Taxonomy" id="586398"/>
    <lineage>
        <taxon>Eukaryota</taxon>
        <taxon>Viridiplantae</taxon>
        <taxon>Streptophyta</taxon>
        <taxon>Embryophyta</taxon>
        <taxon>Tracheophyta</taxon>
        <taxon>Spermatophyta</taxon>
        <taxon>Magnoliopsida</taxon>
        <taxon>eudicotyledons</taxon>
        <taxon>Gunneridae</taxon>
        <taxon>Pentapetalae</taxon>
        <taxon>rosids</taxon>
        <taxon>fabids</taxon>
        <taxon>Malpighiales</taxon>
        <taxon>Linaceae</taxon>
        <taxon>Linum</taxon>
    </lineage>
</organism>
<proteinExistence type="predicted"/>